<evidence type="ECO:0000313" key="1">
    <source>
        <dbReference type="Ensembl" id="ENSCINP00000036347.1"/>
    </source>
</evidence>
<reference evidence="1" key="3">
    <citation type="submission" date="2025-08" db="UniProtKB">
        <authorList>
            <consortium name="Ensembl"/>
        </authorList>
    </citation>
    <scope>IDENTIFICATION</scope>
</reference>
<reference evidence="2" key="1">
    <citation type="journal article" date="2002" name="Science">
        <title>The draft genome of Ciona intestinalis: insights into chordate and vertebrate origins.</title>
        <authorList>
            <person name="Dehal P."/>
            <person name="Satou Y."/>
            <person name="Campbell R.K."/>
            <person name="Chapman J."/>
            <person name="Degnan B."/>
            <person name="De Tomaso A."/>
            <person name="Davidson B."/>
            <person name="Di Gregorio A."/>
            <person name="Gelpke M."/>
            <person name="Goodstein D.M."/>
            <person name="Harafuji N."/>
            <person name="Hastings K.E."/>
            <person name="Ho I."/>
            <person name="Hotta K."/>
            <person name="Huang W."/>
            <person name="Kawashima T."/>
            <person name="Lemaire P."/>
            <person name="Martinez D."/>
            <person name="Meinertzhagen I.A."/>
            <person name="Necula S."/>
            <person name="Nonaka M."/>
            <person name="Putnam N."/>
            <person name="Rash S."/>
            <person name="Saiga H."/>
            <person name="Satake M."/>
            <person name="Terry A."/>
            <person name="Yamada L."/>
            <person name="Wang H.G."/>
            <person name="Awazu S."/>
            <person name="Azumi K."/>
            <person name="Boore J."/>
            <person name="Branno M."/>
            <person name="Chin-Bow S."/>
            <person name="DeSantis R."/>
            <person name="Doyle S."/>
            <person name="Francino P."/>
            <person name="Keys D.N."/>
            <person name="Haga S."/>
            <person name="Hayashi H."/>
            <person name="Hino K."/>
            <person name="Imai K.S."/>
            <person name="Inaba K."/>
            <person name="Kano S."/>
            <person name="Kobayashi K."/>
            <person name="Kobayashi M."/>
            <person name="Lee B.I."/>
            <person name="Makabe K.W."/>
            <person name="Manohar C."/>
            <person name="Matassi G."/>
            <person name="Medina M."/>
            <person name="Mochizuki Y."/>
            <person name="Mount S."/>
            <person name="Morishita T."/>
            <person name="Miura S."/>
            <person name="Nakayama A."/>
            <person name="Nishizaka S."/>
            <person name="Nomoto H."/>
            <person name="Ohta F."/>
            <person name="Oishi K."/>
            <person name="Rigoutsos I."/>
            <person name="Sano M."/>
            <person name="Sasaki A."/>
            <person name="Sasakura Y."/>
            <person name="Shoguchi E."/>
            <person name="Shin-i T."/>
            <person name="Spagnuolo A."/>
            <person name="Stainier D."/>
            <person name="Suzuki M.M."/>
            <person name="Tassy O."/>
            <person name="Takatori N."/>
            <person name="Tokuoka M."/>
            <person name="Yagi K."/>
            <person name="Yoshizaki F."/>
            <person name="Wada S."/>
            <person name="Zhang C."/>
            <person name="Hyatt P.D."/>
            <person name="Larimer F."/>
            <person name="Detter C."/>
            <person name="Doggett N."/>
            <person name="Glavina T."/>
            <person name="Hawkins T."/>
            <person name="Richardson P."/>
            <person name="Lucas S."/>
            <person name="Kohara Y."/>
            <person name="Levine M."/>
            <person name="Satoh N."/>
            <person name="Rokhsar D.S."/>
        </authorList>
    </citation>
    <scope>NUCLEOTIDE SEQUENCE [LARGE SCALE GENOMIC DNA]</scope>
</reference>
<dbReference type="AlphaFoldDB" id="H2Y362"/>
<dbReference type="InParanoid" id="H2Y362"/>
<dbReference type="OMA" id="WILENAF"/>
<evidence type="ECO:0000313" key="2">
    <source>
        <dbReference type="Proteomes" id="UP000008144"/>
    </source>
</evidence>
<dbReference type="Ensembl" id="ENSCINT00000031412.1">
    <property type="protein sequence ID" value="ENSCINP00000036347.1"/>
    <property type="gene ID" value="ENSCING00000020630.1"/>
</dbReference>
<dbReference type="Proteomes" id="UP000008144">
    <property type="component" value="Chromosome 2"/>
</dbReference>
<protein>
    <submittedName>
        <fullName evidence="1">Uncharacterized protein</fullName>
    </submittedName>
</protein>
<organism evidence="1 2">
    <name type="scientific">Ciona intestinalis</name>
    <name type="common">Transparent sea squirt</name>
    <name type="synonym">Ascidia intestinalis</name>
    <dbReference type="NCBI Taxonomy" id="7719"/>
    <lineage>
        <taxon>Eukaryota</taxon>
        <taxon>Metazoa</taxon>
        <taxon>Chordata</taxon>
        <taxon>Tunicata</taxon>
        <taxon>Ascidiacea</taxon>
        <taxon>Phlebobranchia</taxon>
        <taxon>Cionidae</taxon>
        <taxon>Ciona</taxon>
    </lineage>
</organism>
<reference evidence="1" key="2">
    <citation type="journal article" date="2008" name="Genome Biol.">
        <title>Improved genome assembly and evidence-based global gene model set for the chordate Ciona intestinalis: new insight into intron and operon populations.</title>
        <authorList>
            <person name="Satou Y."/>
            <person name="Mineta K."/>
            <person name="Ogasawara M."/>
            <person name="Sasakura Y."/>
            <person name="Shoguchi E."/>
            <person name="Ueno K."/>
            <person name="Yamada L."/>
            <person name="Matsumoto J."/>
            <person name="Wasserscheid J."/>
            <person name="Dewar K."/>
            <person name="Wiley G.B."/>
            <person name="Macmil S.L."/>
            <person name="Roe B.A."/>
            <person name="Zeller R.W."/>
            <person name="Hastings K.E."/>
            <person name="Lemaire P."/>
            <person name="Lindquist E."/>
            <person name="Endo T."/>
            <person name="Hotta K."/>
            <person name="Inaba K."/>
        </authorList>
    </citation>
    <scope>NUCLEOTIDE SEQUENCE [LARGE SCALE GENOMIC DNA]</scope>
    <source>
        <strain evidence="1">wild type</strain>
    </source>
</reference>
<reference evidence="1" key="4">
    <citation type="submission" date="2025-09" db="UniProtKB">
        <authorList>
            <consortium name="Ensembl"/>
        </authorList>
    </citation>
    <scope>IDENTIFICATION</scope>
</reference>
<sequence>MKMAQPIFGRLSNGEIRLKYSPAAIKVIHENEKNGSSPTFCLPPDQVRSRAMQAVMQRQGNTDDEVEVLGEYLMQFGKFRNQSFKWILENAFGFAVWLLCDMRAEVFTEAPLSKNKAAFMNYACSFWEVQEHVKKLMKTKEKGNNKPPASKKMKIVDDEISSMSKQSKLENIQGVNFSTTPTQDEYRASSDFMVGTKRSVLSQKQKAGYKESLLPGGWQQTLPKVDHTWVAQTFFKQNVYTGKPELDLARIDKLWWYPPQPPL</sequence>
<dbReference type="HOGENOM" id="CLU_1059726_0_0_1"/>
<name>H2Y362_CIOIN</name>
<keyword evidence="2" id="KW-1185">Reference proteome</keyword>
<proteinExistence type="predicted"/>
<accession>H2Y362</accession>
<dbReference type="EMBL" id="EAAA01001523">
    <property type="status" value="NOT_ANNOTATED_CDS"/>
    <property type="molecule type" value="Genomic_DNA"/>
</dbReference>